<reference evidence="1 2" key="1">
    <citation type="submission" date="2020-08" db="EMBL/GenBank/DDBJ databases">
        <title>Genomic Encyclopedia of Type Strains, Phase III (KMG-III): the genomes of soil and plant-associated and newly described type strains.</title>
        <authorList>
            <person name="Whitman W."/>
        </authorList>
    </citation>
    <scope>NUCLEOTIDE SEQUENCE [LARGE SCALE GENOMIC DNA]</scope>
    <source>
        <strain evidence="1 2">CECT 8280</strain>
    </source>
</reference>
<evidence type="ECO:0000313" key="2">
    <source>
        <dbReference type="Proteomes" id="UP000542811"/>
    </source>
</evidence>
<evidence type="ECO:0000313" key="1">
    <source>
        <dbReference type="EMBL" id="MBB3160302.1"/>
    </source>
</evidence>
<proteinExistence type="predicted"/>
<name>A0ABR6G1Z9_9HYPH</name>
<comment type="caution">
    <text evidence="1">The sequence shown here is derived from an EMBL/GenBank/DDBJ whole genome shotgun (WGS) entry which is preliminary data.</text>
</comment>
<dbReference type="Proteomes" id="UP000542811">
    <property type="component" value="Unassembled WGS sequence"/>
</dbReference>
<organism evidence="1 2">
    <name type="scientific">Rhizobium laguerreae</name>
    <dbReference type="NCBI Taxonomy" id="1076926"/>
    <lineage>
        <taxon>Bacteria</taxon>
        <taxon>Pseudomonadati</taxon>
        <taxon>Pseudomonadota</taxon>
        <taxon>Alphaproteobacteria</taxon>
        <taxon>Hyphomicrobiales</taxon>
        <taxon>Rhizobiaceae</taxon>
        <taxon>Rhizobium/Agrobacterium group</taxon>
        <taxon>Rhizobium</taxon>
    </lineage>
</organism>
<protein>
    <submittedName>
        <fullName evidence="1">Uncharacterized protein</fullName>
    </submittedName>
</protein>
<dbReference type="EMBL" id="JACHXX010000001">
    <property type="protein sequence ID" value="MBB3160302.1"/>
    <property type="molecule type" value="Genomic_DNA"/>
</dbReference>
<sequence length="117" mass="13444">MRECRPEIGGRFPDGIIEISRTFADGAMHLGRDKARLPFHEGRIGLPGIKEGLLIGLVEREEVDEDDRGGIDRDLAIDREGRVHRAHERHGRLHLIWLHDVNLVIWIHNQFDTMVSI</sequence>
<gene>
    <name evidence="1" type="ORF">FHS25_000734</name>
</gene>
<keyword evidence="2" id="KW-1185">Reference proteome</keyword>
<accession>A0ABR6G1Z9</accession>